<feature type="region of interest" description="Disordered" evidence="1">
    <location>
        <begin position="1"/>
        <end position="89"/>
    </location>
</feature>
<evidence type="ECO:0000313" key="2">
    <source>
        <dbReference type="EMBL" id="OLQ13188.1"/>
    </source>
</evidence>
<feature type="region of interest" description="Disordered" evidence="1">
    <location>
        <begin position="258"/>
        <end position="313"/>
    </location>
</feature>
<evidence type="ECO:0000256" key="1">
    <source>
        <dbReference type="SAM" id="MobiDB-lite"/>
    </source>
</evidence>
<dbReference type="EMBL" id="LSRX01000031">
    <property type="protein sequence ID" value="OLQ13188.1"/>
    <property type="molecule type" value="Genomic_DNA"/>
</dbReference>
<feature type="compositionally biased region" description="Basic and acidic residues" evidence="1">
    <location>
        <begin position="62"/>
        <end position="80"/>
    </location>
</feature>
<protein>
    <submittedName>
        <fullName evidence="2">Uncharacterized protein</fullName>
    </submittedName>
</protein>
<sequence length="500" mass="52529">ARFGAAAPLANTGSRAFNSNRPLPQVPERPGQELANVQDRSGRKGMISEMKRINALNLEPTSAKHDDSNVRGGRGLKDPAQRNPQRMSGNNADLKVEFQQSLQVISQQEAKRNRKTAGDGEMGPWEGNNTQASGDKSKNQPGALAKAGDPSRQGFSFNPKAPAFSLNPQAGEFMPGGSNNAAANPAPAATPAKLTGPGPMLKLDKKSTKQQLKGLGDILEIAAPDWPDAKGPSYKDVLGQPNPQASARVGAANLGAAQHMQQMQGGGWQQQNQGQQQQPQQTGQQVQQQQVPQQNAPPNQEQQGGPQMVGQGMTMQPMMPQAFVVNNASGGQQNQMQYGQMYGGPGQGQPHQGQGMAQPTIVFNQAGGMPQGGVNMVPMQLQNQQGQMAGVTAGGAMPKFGGPQQQMVVVPMMLANTGQYGNGQAGFMMQNQQMPPQGGPPGGPPQGDGGPNPMMQQGMNLDFSSSVLLGLCPSSSASVRAMAGRWDPKATGLKGPWLSK</sequence>
<evidence type="ECO:0000313" key="3">
    <source>
        <dbReference type="Proteomes" id="UP000186817"/>
    </source>
</evidence>
<feature type="region of interest" description="Disordered" evidence="1">
    <location>
        <begin position="430"/>
        <end position="459"/>
    </location>
</feature>
<reference evidence="2 3" key="1">
    <citation type="submission" date="2016-02" db="EMBL/GenBank/DDBJ databases">
        <title>Genome analysis of coral dinoflagellate symbionts highlights evolutionary adaptations to a symbiotic lifestyle.</title>
        <authorList>
            <person name="Aranda M."/>
            <person name="Li Y."/>
            <person name="Liew Y.J."/>
            <person name="Baumgarten S."/>
            <person name="Simakov O."/>
            <person name="Wilson M."/>
            <person name="Piel J."/>
            <person name="Ashoor H."/>
            <person name="Bougouffa S."/>
            <person name="Bajic V.B."/>
            <person name="Ryu T."/>
            <person name="Ravasi T."/>
            <person name="Bayer T."/>
            <person name="Micklem G."/>
            <person name="Kim H."/>
            <person name="Bhak J."/>
            <person name="Lajeunesse T.C."/>
            <person name="Voolstra C.R."/>
        </authorList>
    </citation>
    <scope>NUCLEOTIDE SEQUENCE [LARGE SCALE GENOMIC DNA]</scope>
    <source>
        <strain evidence="2 3">CCMP2467</strain>
    </source>
</reference>
<dbReference type="OrthoDB" id="10399515at2759"/>
<comment type="caution">
    <text evidence="2">The sequence shown here is derived from an EMBL/GenBank/DDBJ whole genome shotgun (WGS) entry which is preliminary data.</text>
</comment>
<accession>A0A1Q9F0I4</accession>
<dbReference type="Proteomes" id="UP000186817">
    <property type="component" value="Unassembled WGS sequence"/>
</dbReference>
<dbReference type="AlphaFoldDB" id="A0A1Q9F0I4"/>
<feature type="compositionally biased region" description="Polar residues" evidence="1">
    <location>
        <begin position="11"/>
        <end position="22"/>
    </location>
</feature>
<feature type="non-terminal residue" evidence="2">
    <location>
        <position position="1"/>
    </location>
</feature>
<proteinExistence type="predicted"/>
<organism evidence="2 3">
    <name type="scientific">Symbiodinium microadriaticum</name>
    <name type="common">Dinoflagellate</name>
    <name type="synonym">Zooxanthella microadriatica</name>
    <dbReference type="NCBI Taxonomy" id="2951"/>
    <lineage>
        <taxon>Eukaryota</taxon>
        <taxon>Sar</taxon>
        <taxon>Alveolata</taxon>
        <taxon>Dinophyceae</taxon>
        <taxon>Suessiales</taxon>
        <taxon>Symbiodiniaceae</taxon>
        <taxon>Symbiodinium</taxon>
    </lineage>
</organism>
<keyword evidence="3" id="KW-1185">Reference proteome</keyword>
<name>A0A1Q9F0I4_SYMMI</name>
<gene>
    <name evidence="2" type="ORF">AK812_SmicGene2763</name>
</gene>
<feature type="region of interest" description="Disordered" evidence="1">
    <location>
        <begin position="106"/>
        <end position="154"/>
    </location>
</feature>